<organism evidence="2 3">
    <name type="scientific">[Ruminococcus] torques</name>
    <dbReference type="NCBI Taxonomy" id="33039"/>
    <lineage>
        <taxon>Bacteria</taxon>
        <taxon>Bacillati</taxon>
        <taxon>Bacillota</taxon>
        <taxon>Clostridia</taxon>
        <taxon>Lachnospirales</taxon>
        <taxon>Lachnospiraceae</taxon>
        <taxon>Mediterraneibacter</taxon>
    </lineage>
</organism>
<feature type="compositionally biased region" description="Basic and acidic residues" evidence="1">
    <location>
        <begin position="60"/>
        <end position="73"/>
    </location>
</feature>
<dbReference type="RefSeq" id="WP_144367713.1">
    <property type="nucleotide sequence ID" value="NZ_CABHNA010000086.1"/>
</dbReference>
<sequence>MLKYRRIIAGILAVNLLAGGILLDYTEVNANNLNTSLNMISAENSDEVSHADAESVNSSEKTDAENKADEKNTTPDANEKDEDTASSNSDSGLTNETQEEESTKQEPSSEIAAEDASQQATETETEAEAQEISDTISLSDLNFFANNTATIKSPQELILLSHCAQSEIQNITININATGEFDLSTKIANGTDLSEYLNKKASASQDYTYLGLGSADVPFTGTITGQKPAIKTNTTLFRGISSQATIDNNLSVEWQGDGTKPMFAEMYVLQSNGEIPIAFMSGNGSLLGTVKKAPDVTDACLTIGNVVTYQAEVQAGSSTSNDNIGLICNTLESGTIKLEGYAFPTSTEINTGSGSAGGLIGKMEGGILDLKSIGGANISNLTVNSSSGSAGSIVGEMSGTAEIQVNQDITITNPTIKGKYAGGFAGKVDNSTLSCDKKITINSPALSSGENKDSAVGGWVGYYIVRENNHANKTLPAQIDVVEPKVTMNGGNAGGYFGLLELQGDINYQISGTEQEKKNITSVYTTGNGAGYGTIAGKVISDNKKTSLIINHVKSNSTTNGNSYYQGGFVGEIGENVYLQVSDAEITVSNITTTQESCGFGGVVGHLSSNSILSIADSVKVTNSGTISGGGGLVGVASSGSILEISGTTDLSGVNYNVSQYVGQLVGIQDCALIFAHGDGNGNGWKYIRSNKNFKINDIGNYGEVIRLKADTTTSDEQGGLDSELLSINEEHVIQYKNQNFSLHDTDITISSKEDLALLSITWNSRGVFSADSNLTTNNWTTLQSKNINFTADVNLKNTGIIGISRDIDDSAYTGNINGNPNTLTLSIGETYGYKGENIATDGTEGCGKIYSSGSKHTDIGLFSRMGGNVSDLTIAGSIHAGASNGNMWIGSIAARQENNETVISNVKVTTTIKFDTNKDSQISYIGGLFGSAAKVKLSKNTGIQSNITLSNAGNGKQTYAGSVAGYMSAGTLECNGVTIGGTIVTDALMYAYVGGLVGFMPPDGSDKDTSTQVNIKALTFDGFSITASNAQTACGGLLGGVWARSAVTFASDNTATTTSCLTVNNATINAPNASVGGLAYKASGLWEIRSKGIDIQALNINCGKDLGLLVCHGEKSTVKFNKEEKNDKADGALYLRTTADWNDSYKLDAKLNLTCGDNSAFDEFVAYTAVSKDKIANNDENGIVSIATKDRSGVKEENNTCKTYQNRTDLGKKHKVNANSRYYYDLDKYIETASTNTTRKIDTPEELVLWSCAVYANSNIKKYFYTFNNQEITDIKSNLSNPTISGTLNMDKYSYYPIHLKTGIGITDATITFYNEQIEKAEKNNKSTQATTQSQHYMMHCGLFLDHSVNGTATSITLSNVTFAGSIGKVNSNASGVLFSGMVQGSESNGRQNTAKMNLSNIVLSGLKITDYKDSSYAPLLINQIGSYTKTEIKSLSTSGYTVGTAVASSLIGNAGSENGHQINMGFSDIVLPDKPADATKNEGIFTHATLLESYKYAASDTSVATYNFYKSDDWEGATYKHHVTYGKEISNSMEYTDLQKWYYDIATYNKNEGLVTNGQENNQTVFSAWLPYVCVPYNDNNHSHEIKVNQRVFDITEGCGTYADPYVIKNAGEMEIISEYMRTKLPRTDWKITITSDQNTYCTDHSTDITFRYNGEQWIQVNKEADNWADVQNGQTRSNDFMQRYIANAYYDLQGTNRQITLNDFKGFGTTDNPFRGVLVSTKGVELILTGANTGNGLIAYSYGSVVKNLTIRYEGEKKTLVYQKSSSVFYPTSCFGGAIGCILGGDNIIDDVNVTLDTGWLTLSGANKHLLQVGGYVGSVCGGGVLFRNMQDKQFLTDAMISGASVAKTANSSLYVNPYVGRVLDGYAFSDTARVNLDNTDKNYQIQNLNSSETNDTKHITASGKSIGIKDAEGLLILSAIVNSGAASSGSSNAYRNITEVALQQGYAFGNGEYGKVRNAAYDSIGANVEPEDFVTAVKDDQIAPIVNESVINTPVLITKYADKDLFNMAVLNANTTTSGATLTFPNNGTLDMSVYKSSYQGISARYVSNAVTSNTETKAAGIVPLIQGVSGNGTKIIFDMDVKEYADDDFHAASVGGVFNLFAPVNGTCNVANLTFTGKTGTAVNFGVQLHYYTSAGVETAQASNSWGNRGFVGVGSFCGSSAGTLTSNWYRAYVKFDSVKFENMTIQSPAVAGGLIGNIARIYTSTTDIGILLQPYGNQLTVYPFNTFTNCSFRNLTVRGQDNAGGFCGCIDGKVDNQNNLNVTTQNLIVGQDSTISAIQNNSSAGGLFGYARRGVAINTVSGTTYPAIWENVNVEAGQYSGGIIGQIYTDSSSPYYKIRNVRVSGKTGTKSLIKVRSNGEKYTGGLIGKISFASGVTFNILDCEVQNTQINEVDKVSGEKLRTGGLVGGADGNGKLNVQNCSVKESDLYGSLVGGIAGALHTPTTITECTVSGLSDDENIIKGQKSAAGIVGEIVCGGKIGIHKSTVSNTSITAIDDWGAGGLVGDIDWNVAPNLYFYDSQVNGCTITGKRAGGFAGNIRGYLNGSNLLLKDTTIKASTANNGGLLIGLTGNQNLETMTIAGISIQNTTAKENNRNISKLYGTLNETDNTNVKNKSYFSFADYNGTASNNTTQSLLDAEQVFPYVVTSPTSQLSVYDAANANVSKALYGDSAAWTDADGKFTLNAQTIYRDAKKTQSSTAEGKYTYQETGVEQFQFTKNISTYNEENQTNQVSNDFPVLVVSDNVSQTITDYLDIVTNGGYTRANNISGHVDASVQTYTDRGGKFVLEENANPALEVKKASGRISEFAATTEFDNTKSRFTLLTVTFKEKDESNAEHKYNVQVPIIVRRMLEIGFTATLSSGTNYRATNYDLIEDNAHLLESTGNAFTAYLTYTYNSDDKGLYSEYGWNSYINAGGNVTKALDKSIDFQGSSLLPAGTQLSLIDCQDNSKVYYYTTNSNTGNTIPLKDFKDSSGNAFQAVSIGELMGVTATQDNNNGSFIKVDAEGVPDGVTKDDGKTYTAPTVKIKTANGYEYYRKIETNEPGTHYAVTVDESKLKNGVGSISTSTVHENYYLVITVADITSGTNLNGSVQTKIASNDIPFHLNYRTRKGKVPDTHSNTASTYQISHGYEQELKESEAVTGAIKKVTAADSSMTVDVINKITIPSGQAFNNKDELYQKFSGSLIKTLKQENSPSTSAEVFPNGTTGTAAFYVYVMDGTTKNYYTYADGKWTEAGSTETKALKYEWTAINGLMDLPLSTNGTIDSSVNLQQIRDIVLGKKQNEFYVEVKMNAKLPANGLDVIPESQLEGAILTNYTKLTYTSQLATTRKSLSYSTARALQQDTRIRYYRDEAAGVQLTYEADEIGQLGINLLDLQNSYLDAAKENTIIDTTARYDMSTIKDLSSILASSNGIQFSIQLLNKNTTQDTESYAADALELKDYMKVSVKSKNAGEVQLTDDNKAYTWTVPKSSYWDDDKKIMKASSIFDGDIMTQAIQLKVNIKNVDHLYSNYKVVLSVKIIGQNGNVVENTTAADNIIYTMARVKPEFQDKQNK</sequence>
<evidence type="ECO:0000256" key="1">
    <source>
        <dbReference type="SAM" id="MobiDB-lite"/>
    </source>
</evidence>
<protein>
    <submittedName>
        <fullName evidence="2">Uncharacterized protein</fullName>
    </submittedName>
</protein>
<dbReference type="Gene3D" id="2.160.20.110">
    <property type="match status" value="2"/>
</dbReference>
<dbReference type="EMBL" id="CABHNA010000086">
    <property type="protein sequence ID" value="VUX19096.1"/>
    <property type="molecule type" value="Genomic_DNA"/>
</dbReference>
<dbReference type="Proteomes" id="UP000363661">
    <property type="component" value="Unassembled WGS sequence"/>
</dbReference>
<feature type="region of interest" description="Disordered" evidence="1">
    <location>
        <begin position="45"/>
        <end position="131"/>
    </location>
</feature>
<accession>A0A564UHS9</accession>
<feature type="compositionally biased region" description="Polar residues" evidence="1">
    <location>
        <begin position="85"/>
        <end position="96"/>
    </location>
</feature>
<keyword evidence="3" id="KW-1185">Reference proteome</keyword>
<reference evidence="2 3" key="1">
    <citation type="submission" date="2019-07" db="EMBL/GenBank/DDBJ databases">
        <authorList>
            <person name="Hibberd C M."/>
            <person name="Gehrig L. J."/>
            <person name="Chang H.-W."/>
            <person name="Venkatesh S."/>
        </authorList>
    </citation>
    <scope>NUCLEOTIDE SEQUENCE [LARGE SCALE GENOMIC DNA]</scope>
    <source>
        <strain evidence="2">Ruminococcus_torques_SSTS_Bg7063</strain>
    </source>
</reference>
<gene>
    <name evidence="2" type="ORF">RTSSTS7063_02494</name>
</gene>
<evidence type="ECO:0000313" key="3">
    <source>
        <dbReference type="Proteomes" id="UP000363661"/>
    </source>
</evidence>
<name>A0A564UHS9_9FIRM</name>
<proteinExistence type="predicted"/>
<evidence type="ECO:0000313" key="2">
    <source>
        <dbReference type="EMBL" id="VUX19096.1"/>
    </source>
</evidence>